<organism evidence="3 4">
    <name type="scientific">Mucor flavus</name>
    <dbReference type="NCBI Taxonomy" id="439312"/>
    <lineage>
        <taxon>Eukaryota</taxon>
        <taxon>Fungi</taxon>
        <taxon>Fungi incertae sedis</taxon>
        <taxon>Mucoromycota</taxon>
        <taxon>Mucoromycotina</taxon>
        <taxon>Mucoromycetes</taxon>
        <taxon>Mucorales</taxon>
        <taxon>Mucorineae</taxon>
        <taxon>Mucoraceae</taxon>
        <taxon>Mucor</taxon>
    </lineage>
</organism>
<dbReference type="InterPro" id="IPR012098">
    <property type="entry name" value="SND3_fun"/>
</dbReference>
<protein>
    <recommendedName>
        <fullName evidence="5">Inorganic phosphate transporter</fullName>
    </recommendedName>
</protein>
<feature type="transmembrane region" description="Helical" evidence="2">
    <location>
        <begin position="42"/>
        <end position="61"/>
    </location>
</feature>
<dbReference type="PANTHER" id="PTHR28112">
    <property type="entry name" value="SRP-INDEPENDENT TARGETING PROTEIN 3"/>
    <property type="match status" value="1"/>
</dbReference>
<name>A0ABP9YIV3_9FUNG</name>
<evidence type="ECO:0000256" key="2">
    <source>
        <dbReference type="SAM" id="Phobius"/>
    </source>
</evidence>
<keyword evidence="2" id="KW-1133">Transmembrane helix</keyword>
<evidence type="ECO:0008006" key="5">
    <source>
        <dbReference type="Google" id="ProtNLM"/>
    </source>
</evidence>
<evidence type="ECO:0000313" key="4">
    <source>
        <dbReference type="Proteomes" id="UP001473302"/>
    </source>
</evidence>
<accession>A0ABP9YIV3</accession>
<feature type="transmembrane region" description="Helical" evidence="2">
    <location>
        <begin position="12"/>
        <end position="30"/>
    </location>
</feature>
<reference evidence="3 4" key="1">
    <citation type="submission" date="2024-04" db="EMBL/GenBank/DDBJ databases">
        <title>genome sequences of Mucor flavus KT1a and Helicostylum pulchrum KT1b strains isolated from the surface of a dry-aged beef.</title>
        <authorList>
            <person name="Toyotome T."/>
            <person name="Hosono M."/>
            <person name="Torimaru M."/>
            <person name="Fukuda K."/>
            <person name="Mikami N."/>
        </authorList>
    </citation>
    <scope>NUCLEOTIDE SEQUENCE [LARGE SCALE GENOMIC DNA]</scope>
    <source>
        <strain evidence="3 4">KT1a</strain>
    </source>
</reference>
<dbReference type="Proteomes" id="UP001473302">
    <property type="component" value="Unassembled WGS sequence"/>
</dbReference>
<comment type="caution">
    <text evidence="3">The sequence shown here is derived from an EMBL/GenBank/DDBJ whole genome shotgun (WGS) entry which is preliminary data.</text>
</comment>
<evidence type="ECO:0000256" key="1">
    <source>
        <dbReference type="SAM" id="MobiDB-lite"/>
    </source>
</evidence>
<keyword evidence="4" id="KW-1185">Reference proteome</keyword>
<keyword evidence="2" id="KW-0812">Transmembrane</keyword>
<feature type="compositionally biased region" description="Basic and acidic residues" evidence="1">
    <location>
        <begin position="178"/>
        <end position="197"/>
    </location>
</feature>
<evidence type="ECO:0000313" key="3">
    <source>
        <dbReference type="EMBL" id="GAA5806799.1"/>
    </source>
</evidence>
<sequence>MFDWSRIVNHPLFNIGCFLVLRQVTSYFGLDHSENLDIIRTLYLGSQFIVIALSFYLLSVIKSKNDTTPLRYVVPGEKQWNGTQTTDTLIETTHMDYDITEVKRQLNQGFTNLVAVAFLHLKYGYIQPLIIQSILSFKLFFMTKEARIHFFGGKTNHGELRRPFRVTGIFGFTANEKSQPKTDKGSIKRAEKALKTK</sequence>
<keyword evidence="2" id="KW-0472">Membrane</keyword>
<gene>
    <name evidence="3" type="ORF">MFLAVUS_000147</name>
</gene>
<dbReference type="PANTHER" id="PTHR28112:SF1">
    <property type="entry name" value="SRP-INDEPENDENT TARGETING PROTEIN 3"/>
    <property type="match status" value="1"/>
</dbReference>
<proteinExistence type="predicted"/>
<dbReference type="Pfam" id="PF10032">
    <property type="entry name" value="Pho88"/>
    <property type="match status" value="1"/>
</dbReference>
<dbReference type="EMBL" id="BAABUK010000002">
    <property type="protein sequence ID" value="GAA5806799.1"/>
    <property type="molecule type" value="Genomic_DNA"/>
</dbReference>
<feature type="region of interest" description="Disordered" evidence="1">
    <location>
        <begin position="177"/>
        <end position="197"/>
    </location>
</feature>